<feature type="region of interest" description="Disordered" evidence="1">
    <location>
        <begin position="1"/>
        <end position="31"/>
    </location>
</feature>
<dbReference type="EnsemblPlants" id="KEH34687">
    <property type="protein sequence ID" value="KEH34687"/>
    <property type="gene ID" value="MTR_3g067745"/>
</dbReference>
<dbReference type="Proteomes" id="UP000265566">
    <property type="component" value="Chromosome 3"/>
</dbReference>
<protein>
    <submittedName>
        <fullName evidence="2 4">Uncharacterized protein</fullName>
    </submittedName>
</protein>
<evidence type="ECO:0000313" key="3">
    <source>
        <dbReference type="EMBL" id="RHN68225.1"/>
    </source>
</evidence>
<dbReference type="Proteomes" id="UP000002051">
    <property type="component" value="Chromosome 3"/>
</dbReference>
<reference evidence="2 5" key="2">
    <citation type="journal article" date="2014" name="BMC Genomics">
        <title>An improved genome release (version Mt4.0) for the model legume Medicago truncatula.</title>
        <authorList>
            <person name="Tang H."/>
            <person name="Krishnakumar V."/>
            <person name="Bidwell S."/>
            <person name="Rosen B."/>
            <person name="Chan A."/>
            <person name="Zhou S."/>
            <person name="Gentzbittel L."/>
            <person name="Childs K.L."/>
            <person name="Yandell M."/>
            <person name="Gundlach H."/>
            <person name="Mayer K.F."/>
            <person name="Schwartz D.C."/>
            <person name="Town C.D."/>
        </authorList>
    </citation>
    <scope>GENOME REANNOTATION</scope>
    <source>
        <strain evidence="2">A17</strain>
        <strain evidence="4 5">cv. Jemalong A17</strain>
    </source>
</reference>
<evidence type="ECO:0000313" key="4">
    <source>
        <dbReference type="EnsemblPlants" id="KEH34687"/>
    </source>
</evidence>
<evidence type="ECO:0000313" key="2">
    <source>
        <dbReference type="EMBL" id="KEH34687.1"/>
    </source>
</evidence>
<feature type="compositionally biased region" description="Low complexity" evidence="1">
    <location>
        <begin position="18"/>
        <end position="28"/>
    </location>
</feature>
<dbReference type="AlphaFoldDB" id="A0A072UYM6"/>
<keyword evidence="5" id="KW-1185">Reference proteome</keyword>
<accession>A0A072UYM6</accession>
<evidence type="ECO:0000256" key="1">
    <source>
        <dbReference type="SAM" id="MobiDB-lite"/>
    </source>
</evidence>
<reference evidence="3" key="4">
    <citation type="journal article" date="2018" name="Nat. Plants">
        <title>Whole-genome landscape of Medicago truncatula symbiotic genes.</title>
        <authorList>
            <person name="Pecrix Y."/>
            <person name="Gamas P."/>
            <person name="Carrere S."/>
        </authorList>
    </citation>
    <scope>NUCLEOTIDE SEQUENCE</scope>
    <source>
        <tissue evidence="3">Leaves</tissue>
    </source>
</reference>
<proteinExistence type="predicted"/>
<sequence length="246" mass="29578">MAPRLPIQRNQKKRKASDSSSSKPNFDSDGFRSKKCEEYYATTHKRGIHLRVRPTWRHLKAQNQQPETDEQKLDSLLSDMVALRRMWQIDVEKAQRLEDQLRDLWEDLNLNVMPMRKRTAEEVDQYVDWKPFEGHPIVLEEESEEDDTEEDDESEEDYGEEENENEEDDGEYDEYEMKKAVLFHNAEALHRMVQVSKENRQRMKDIARQMYEGLRRNDPPITDFKDEEIACLVNWMEIIWRTFFNT</sequence>
<dbReference type="KEGG" id="mtr:25489288"/>
<dbReference type="EMBL" id="PSQE01000003">
    <property type="protein sequence ID" value="RHN68225.1"/>
    <property type="molecule type" value="Genomic_DNA"/>
</dbReference>
<dbReference type="OrthoDB" id="1424117at2759"/>
<dbReference type="HOGENOM" id="CLU_1130531_0_0_1"/>
<organism evidence="2 5">
    <name type="scientific">Medicago truncatula</name>
    <name type="common">Barrel medic</name>
    <name type="synonym">Medicago tribuloides</name>
    <dbReference type="NCBI Taxonomy" id="3880"/>
    <lineage>
        <taxon>Eukaryota</taxon>
        <taxon>Viridiplantae</taxon>
        <taxon>Streptophyta</taxon>
        <taxon>Embryophyta</taxon>
        <taxon>Tracheophyta</taxon>
        <taxon>Spermatophyta</taxon>
        <taxon>Magnoliopsida</taxon>
        <taxon>eudicotyledons</taxon>
        <taxon>Gunneridae</taxon>
        <taxon>Pentapetalae</taxon>
        <taxon>rosids</taxon>
        <taxon>fabids</taxon>
        <taxon>Fabales</taxon>
        <taxon>Fabaceae</taxon>
        <taxon>Papilionoideae</taxon>
        <taxon>50 kb inversion clade</taxon>
        <taxon>NPAAA clade</taxon>
        <taxon>Hologalegina</taxon>
        <taxon>IRL clade</taxon>
        <taxon>Trifolieae</taxon>
        <taxon>Medicago</taxon>
    </lineage>
</organism>
<feature type="region of interest" description="Disordered" evidence="1">
    <location>
        <begin position="134"/>
        <end position="172"/>
    </location>
</feature>
<evidence type="ECO:0000313" key="5">
    <source>
        <dbReference type="Proteomes" id="UP000002051"/>
    </source>
</evidence>
<name>A0A072UYM6_MEDTR</name>
<reference evidence="4" key="3">
    <citation type="submission" date="2015-04" db="UniProtKB">
        <authorList>
            <consortium name="EnsemblPlants"/>
        </authorList>
    </citation>
    <scope>IDENTIFICATION</scope>
    <source>
        <strain evidence="4">cv. Jemalong A17</strain>
    </source>
</reference>
<feature type="compositionally biased region" description="Acidic residues" evidence="1">
    <location>
        <begin position="139"/>
        <end position="172"/>
    </location>
</feature>
<reference evidence="2 5" key="1">
    <citation type="journal article" date="2011" name="Nature">
        <title>The Medicago genome provides insight into the evolution of rhizobial symbioses.</title>
        <authorList>
            <person name="Young N.D."/>
            <person name="Debelle F."/>
            <person name="Oldroyd G.E."/>
            <person name="Geurts R."/>
            <person name="Cannon S.B."/>
            <person name="Udvardi M.K."/>
            <person name="Benedito V.A."/>
            <person name="Mayer K.F."/>
            <person name="Gouzy J."/>
            <person name="Schoof H."/>
            <person name="Van de Peer Y."/>
            <person name="Proost S."/>
            <person name="Cook D.R."/>
            <person name="Meyers B.C."/>
            <person name="Spannagl M."/>
            <person name="Cheung F."/>
            <person name="De Mita S."/>
            <person name="Krishnakumar V."/>
            <person name="Gundlach H."/>
            <person name="Zhou S."/>
            <person name="Mudge J."/>
            <person name="Bharti A.K."/>
            <person name="Murray J.D."/>
            <person name="Naoumkina M.A."/>
            <person name="Rosen B."/>
            <person name="Silverstein K.A."/>
            <person name="Tang H."/>
            <person name="Rombauts S."/>
            <person name="Zhao P.X."/>
            <person name="Zhou P."/>
            <person name="Barbe V."/>
            <person name="Bardou P."/>
            <person name="Bechner M."/>
            <person name="Bellec A."/>
            <person name="Berger A."/>
            <person name="Berges H."/>
            <person name="Bidwell S."/>
            <person name="Bisseling T."/>
            <person name="Choisne N."/>
            <person name="Couloux A."/>
            <person name="Denny R."/>
            <person name="Deshpande S."/>
            <person name="Dai X."/>
            <person name="Doyle J.J."/>
            <person name="Dudez A.M."/>
            <person name="Farmer A.D."/>
            <person name="Fouteau S."/>
            <person name="Franken C."/>
            <person name="Gibelin C."/>
            <person name="Gish J."/>
            <person name="Goldstein S."/>
            <person name="Gonzalez A.J."/>
            <person name="Green P.J."/>
            <person name="Hallab A."/>
            <person name="Hartog M."/>
            <person name="Hua A."/>
            <person name="Humphray S.J."/>
            <person name="Jeong D.H."/>
            <person name="Jing Y."/>
            <person name="Jocker A."/>
            <person name="Kenton S.M."/>
            <person name="Kim D.J."/>
            <person name="Klee K."/>
            <person name="Lai H."/>
            <person name="Lang C."/>
            <person name="Lin S."/>
            <person name="Macmil S.L."/>
            <person name="Magdelenat G."/>
            <person name="Matthews L."/>
            <person name="McCorrison J."/>
            <person name="Monaghan E.L."/>
            <person name="Mun J.H."/>
            <person name="Najar F.Z."/>
            <person name="Nicholson C."/>
            <person name="Noirot C."/>
            <person name="O'Bleness M."/>
            <person name="Paule C.R."/>
            <person name="Poulain J."/>
            <person name="Prion F."/>
            <person name="Qin B."/>
            <person name="Qu C."/>
            <person name="Retzel E.F."/>
            <person name="Riddle C."/>
            <person name="Sallet E."/>
            <person name="Samain S."/>
            <person name="Samson N."/>
            <person name="Sanders I."/>
            <person name="Saurat O."/>
            <person name="Scarpelli C."/>
            <person name="Schiex T."/>
            <person name="Segurens B."/>
            <person name="Severin A.J."/>
            <person name="Sherrier D.J."/>
            <person name="Shi R."/>
            <person name="Sims S."/>
            <person name="Singer S.R."/>
            <person name="Sinharoy S."/>
            <person name="Sterck L."/>
            <person name="Viollet A."/>
            <person name="Wang B.B."/>
            <person name="Wang K."/>
            <person name="Wang M."/>
            <person name="Wang X."/>
            <person name="Warfsmann J."/>
            <person name="Weissenbach J."/>
            <person name="White D.D."/>
            <person name="White J.D."/>
            <person name="Wiley G.B."/>
            <person name="Wincker P."/>
            <person name="Xing Y."/>
            <person name="Yang L."/>
            <person name="Yao Z."/>
            <person name="Ying F."/>
            <person name="Zhai J."/>
            <person name="Zhou L."/>
            <person name="Zuber A."/>
            <person name="Denarie J."/>
            <person name="Dixon R.A."/>
            <person name="May G.D."/>
            <person name="Schwartz D.C."/>
            <person name="Rogers J."/>
            <person name="Quetier F."/>
            <person name="Town C.D."/>
            <person name="Roe B.A."/>
        </authorList>
    </citation>
    <scope>NUCLEOTIDE SEQUENCE [LARGE SCALE GENOMIC DNA]</scope>
    <source>
        <strain evidence="2">A17</strain>
        <strain evidence="4 5">cv. Jemalong A17</strain>
    </source>
</reference>
<gene>
    <name evidence="4" type="primary">25489288</name>
    <name evidence="2" type="ordered locus">MTR_3g067745</name>
    <name evidence="3" type="ORF">MtrunA17_Chr3g0111531</name>
</gene>
<dbReference type="Gramene" id="rna16545">
    <property type="protein sequence ID" value="RHN68225.1"/>
    <property type="gene ID" value="gene16545"/>
</dbReference>
<dbReference type="EMBL" id="CM001219">
    <property type="protein sequence ID" value="KEH34687.1"/>
    <property type="molecule type" value="Genomic_DNA"/>
</dbReference>